<evidence type="ECO:0000313" key="3">
    <source>
        <dbReference type="Proteomes" id="UP000764837"/>
    </source>
</evidence>
<evidence type="ECO:0000256" key="1">
    <source>
        <dbReference type="SAM" id="Phobius"/>
    </source>
</evidence>
<keyword evidence="1" id="KW-0472">Membrane</keyword>
<feature type="transmembrane region" description="Helical" evidence="1">
    <location>
        <begin position="150"/>
        <end position="169"/>
    </location>
</feature>
<keyword evidence="1" id="KW-0812">Transmembrane</keyword>
<protein>
    <recommendedName>
        <fullName evidence="4">HXXEE domain-containing protein</fullName>
    </recommendedName>
</protein>
<accession>A0ABS2M162</accession>
<comment type="caution">
    <text evidence="2">The sequence shown here is derived from an EMBL/GenBank/DDBJ whole genome shotgun (WGS) entry which is preliminary data.</text>
</comment>
<keyword evidence="3" id="KW-1185">Reference proteome</keyword>
<dbReference type="RefSeq" id="WP_204944786.1">
    <property type="nucleotide sequence ID" value="NZ_JAFBBP010000001.1"/>
</dbReference>
<keyword evidence="1" id="KW-1133">Transmembrane helix</keyword>
<dbReference type="Proteomes" id="UP000764837">
    <property type="component" value="Unassembled WGS sequence"/>
</dbReference>
<feature type="transmembrane region" description="Helical" evidence="1">
    <location>
        <begin position="27"/>
        <end position="50"/>
    </location>
</feature>
<dbReference type="EMBL" id="JAFBBP010000001">
    <property type="protein sequence ID" value="MBM7494173.1"/>
    <property type="molecule type" value="Genomic_DNA"/>
</dbReference>
<reference evidence="2 3" key="1">
    <citation type="submission" date="2021-01" db="EMBL/GenBank/DDBJ databases">
        <title>Sequencing the genomes of 1000 actinobacteria strains.</title>
        <authorList>
            <person name="Klenk H.-P."/>
        </authorList>
    </citation>
    <scope>NUCLEOTIDE SEQUENCE [LARGE SCALE GENOMIC DNA]</scope>
    <source>
        <strain evidence="2 3">DSM 100204</strain>
    </source>
</reference>
<evidence type="ECO:0000313" key="2">
    <source>
        <dbReference type="EMBL" id="MBM7494173.1"/>
    </source>
</evidence>
<feature type="transmembrane region" description="Helical" evidence="1">
    <location>
        <begin position="70"/>
        <end position="90"/>
    </location>
</feature>
<gene>
    <name evidence="2" type="ORF">JOD64_005395</name>
</gene>
<sequence length="190" mass="21138">MSLTATGGKVRSGWLTRINGAGHYRALTIYLLVVLAHWIEHFVQAVQIYVFDVPRPQARGVLGEPFPFLISSELLHVLYAIYMLVGLALLRRAFSGEARTWWTAALVIQAWHFFEHALLAAQAWTGSNLAGRPVPTSILQLAIARVETHLIYNIIVLIPLLTAISLHWFRKDGRNAGTPPCTCATHFVSS</sequence>
<evidence type="ECO:0008006" key="4">
    <source>
        <dbReference type="Google" id="ProtNLM"/>
    </source>
</evidence>
<name>A0ABS2M162_9ACTN</name>
<organism evidence="2 3">
    <name type="scientific">Micromonospora luteifusca</name>
    <dbReference type="NCBI Taxonomy" id="709860"/>
    <lineage>
        <taxon>Bacteria</taxon>
        <taxon>Bacillati</taxon>
        <taxon>Actinomycetota</taxon>
        <taxon>Actinomycetes</taxon>
        <taxon>Micromonosporales</taxon>
        <taxon>Micromonosporaceae</taxon>
        <taxon>Micromonospora</taxon>
    </lineage>
</organism>
<proteinExistence type="predicted"/>